<dbReference type="GO" id="GO:0000139">
    <property type="term" value="C:Golgi membrane"/>
    <property type="evidence" value="ECO:0007669"/>
    <property type="project" value="UniProtKB-SubCell"/>
</dbReference>
<evidence type="ECO:0000256" key="14">
    <source>
        <dbReference type="SAM" id="Phobius"/>
    </source>
</evidence>
<dbReference type="GO" id="GO:0120283">
    <property type="term" value="F:protein serine/threonine kinase binding"/>
    <property type="evidence" value="ECO:0007669"/>
    <property type="project" value="Ensembl"/>
</dbReference>
<dbReference type="GO" id="GO:0005829">
    <property type="term" value="C:cytosol"/>
    <property type="evidence" value="ECO:0007669"/>
    <property type="project" value="Ensembl"/>
</dbReference>
<dbReference type="GO" id="GO:0032728">
    <property type="term" value="P:positive regulation of interferon-beta production"/>
    <property type="evidence" value="ECO:0007669"/>
    <property type="project" value="Ensembl"/>
</dbReference>
<evidence type="ECO:0000256" key="13">
    <source>
        <dbReference type="ARBA" id="ARBA00024169"/>
    </source>
</evidence>
<dbReference type="GO" id="GO:0070972">
    <property type="term" value="P:protein localization to endoplasmic reticulum"/>
    <property type="evidence" value="ECO:0007669"/>
    <property type="project" value="Ensembl"/>
</dbReference>
<accession>A0A8D0DXV5</accession>
<evidence type="ECO:0000256" key="9">
    <source>
        <dbReference type="ARBA" id="ARBA00022741"/>
    </source>
</evidence>
<dbReference type="GO" id="GO:0061709">
    <property type="term" value="P:reticulophagy"/>
    <property type="evidence" value="ECO:0007669"/>
    <property type="project" value="Ensembl"/>
</dbReference>
<keyword evidence="11 14" id="KW-1133">Transmembrane helix</keyword>
<comment type="similarity">
    <text evidence="6">Belongs to the STING family.</text>
</comment>
<dbReference type="Pfam" id="PF23417">
    <property type="entry name" value="STING_TM"/>
    <property type="match status" value="1"/>
</dbReference>
<dbReference type="GO" id="GO:0036064">
    <property type="term" value="C:ciliary basal body"/>
    <property type="evidence" value="ECO:0007669"/>
    <property type="project" value="Ensembl"/>
</dbReference>
<dbReference type="GO" id="GO:0042803">
    <property type="term" value="F:protein homodimerization activity"/>
    <property type="evidence" value="ECO:0007669"/>
    <property type="project" value="Ensembl"/>
</dbReference>
<name>A0A8D0DXV5_SALMN</name>
<dbReference type="GeneTree" id="ENSGT00390000008582"/>
<evidence type="ECO:0000256" key="6">
    <source>
        <dbReference type="ARBA" id="ARBA00009027"/>
    </source>
</evidence>
<feature type="transmembrane region" description="Helical" evidence="14">
    <location>
        <begin position="24"/>
        <end position="41"/>
    </location>
</feature>
<dbReference type="GO" id="GO:0000045">
    <property type="term" value="P:autophagosome assembly"/>
    <property type="evidence" value="ECO:0007669"/>
    <property type="project" value="Ensembl"/>
</dbReference>
<dbReference type="InterPro" id="IPR055432">
    <property type="entry name" value="STING_LBD"/>
</dbReference>
<evidence type="ECO:0000256" key="1">
    <source>
        <dbReference type="ARBA" id="ARBA00004457"/>
    </source>
</evidence>
<dbReference type="Ensembl" id="ENSSMRT00000027657.1">
    <property type="protein sequence ID" value="ENSSMRP00000023618.1"/>
    <property type="gene ID" value="ENSSMRG00000018318.1"/>
</dbReference>
<dbReference type="InterPro" id="IPR038623">
    <property type="entry name" value="STING_C_sf"/>
</dbReference>
<evidence type="ECO:0000313" key="17">
    <source>
        <dbReference type="Ensembl" id="ENSSMRP00000023618.1"/>
    </source>
</evidence>
<dbReference type="GO" id="GO:0000421">
    <property type="term" value="C:autophagosome membrane"/>
    <property type="evidence" value="ECO:0007669"/>
    <property type="project" value="UniProtKB-SubCell"/>
</dbReference>
<dbReference type="GO" id="GO:0140374">
    <property type="term" value="P:antiviral innate immune response"/>
    <property type="evidence" value="ECO:0007669"/>
    <property type="project" value="Ensembl"/>
</dbReference>
<dbReference type="GO" id="GO:0005768">
    <property type="term" value="C:endosome"/>
    <property type="evidence" value="ECO:0007669"/>
    <property type="project" value="Ensembl"/>
</dbReference>
<dbReference type="InterPro" id="IPR047191">
    <property type="entry name" value="STING_C_chordates"/>
</dbReference>
<dbReference type="GO" id="GO:0141111">
    <property type="term" value="P:positive regulation of cGAS/STING signaling pathway"/>
    <property type="evidence" value="ECO:0007669"/>
    <property type="project" value="Ensembl"/>
</dbReference>
<evidence type="ECO:0000256" key="4">
    <source>
        <dbReference type="ARBA" id="ARBA00004556"/>
    </source>
</evidence>
<evidence type="ECO:0000256" key="10">
    <source>
        <dbReference type="ARBA" id="ARBA00022824"/>
    </source>
</evidence>
<evidence type="ECO:0000256" key="8">
    <source>
        <dbReference type="ARBA" id="ARBA00022692"/>
    </source>
</evidence>
<evidence type="ECO:0000259" key="15">
    <source>
        <dbReference type="Pfam" id="PF15009"/>
    </source>
</evidence>
<dbReference type="GO" id="GO:0140896">
    <property type="term" value="P:cGAS/STING signaling pathway"/>
    <property type="evidence" value="ECO:0007669"/>
    <property type="project" value="Ensembl"/>
</dbReference>
<dbReference type="CDD" id="cd22658">
    <property type="entry name" value="STING_C_metazoan-like"/>
    <property type="match status" value="1"/>
</dbReference>
<dbReference type="GO" id="GO:0071360">
    <property type="term" value="P:cellular response to exogenous dsRNA"/>
    <property type="evidence" value="ECO:0007669"/>
    <property type="project" value="Ensembl"/>
</dbReference>
<proteinExistence type="inferred from homology"/>
<dbReference type="Pfam" id="PF15009">
    <property type="entry name" value="STING_LBD"/>
    <property type="match status" value="1"/>
</dbReference>
<evidence type="ECO:0000313" key="18">
    <source>
        <dbReference type="Proteomes" id="UP000694421"/>
    </source>
</evidence>
<reference evidence="17" key="2">
    <citation type="submission" date="2025-09" db="UniProtKB">
        <authorList>
            <consortium name="Ensembl"/>
        </authorList>
    </citation>
    <scope>IDENTIFICATION</scope>
</reference>
<dbReference type="GO" id="GO:0035458">
    <property type="term" value="P:cellular response to interferon-beta"/>
    <property type="evidence" value="ECO:0007669"/>
    <property type="project" value="Ensembl"/>
</dbReference>
<dbReference type="GO" id="GO:0005789">
    <property type="term" value="C:endoplasmic reticulum membrane"/>
    <property type="evidence" value="ECO:0007669"/>
    <property type="project" value="UniProtKB-SubCell"/>
</dbReference>
<dbReference type="GO" id="GO:1990231">
    <property type="term" value="C:STING complex"/>
    <property type="evidence" value="ECO:0007669"/>
    <property type="project" value="Ensembl"/>
</dbReference>
<dbReference type="GO" id="GO:0016239">
    <property type="term" value="P:positive regulation of macroautophagy"/>
    <property type="evidence" value="ECO:0007669"/>
    <property type="project" value="Ensembl"/>
</dbReference>
<dbReference type="GO" id="GO:0048471">
    <property type="term" value="C:perinuclear region of cytoplasm"/>
    <property type="evidence" value="ECO:0007669"/>
    <property type="project" value="UniProtKB-SubCell"/>
</dbReference>
<feature type="domain" description="STING ligand-binding" evidence="15">
    <location>
        <begin position="160"/>
        <end position="340"/>
    </location>
</feature>
<feature type="domain" description="STING transmembrane" evidence="16">
    <location>
        <begin position="50"/>
        <end position="157"/>
    </location>
</feature>
<dbReference type="GO" id="GO:0015252">
    <property type="term" value="F:proton channel activity"/>
    <property type="evidence" value="ECO:0007669"/>
    <property type="project" value="Ensembl"/>
</dbReference>
<dbReference type="GO" id="GO:0061507">
    <property type="term" value="F:2',3'-cyclic GMP-AMP binding"/>
    <property type="evidence" value="ECO:0007669"/>
    <property type="project" value="Ensembl"/>
</dbReference>
<dbReference type="GO" id="GO:0051259">
    <property type="term" value="P:protein complex oligomerization"/>
    <property type="evidence" value="ECO:0007669"/>
    <property type="project" value="Ensembl"/>
</dbReference>
<dbReference type="Proteomes" id="UP000694421">
    <property type="component" value="Unplaced"/>
</dbReference>
<dbReference type="GO" id="GO:0061629">
    <property type="term" value="F:RNA polymerase II-specific DNA-binding transcription factor binding"/>
    <property type="evidence" value="ECO:0007669"/>
    <property type="project" value="Ensembl"/>
</dbReference>
<dbReference type="GO" id="GO:0033116">
    <property type="term" value="C:endoplasmic reticulum-Golgi intermediate compartment membrane"/>
    <property type="evidence" value="ECO:0007669"/>
    <property type="project" value="UniProtKB-SubCell"/>
</dbReference>
<protein>
    <recommendedName>
        <fullName evidence="7">Stimulator of interferon genes protein</fullName>
    </recommendedName>
</protein>
<dbReference type="Gene3D" id="3.40.50.12100">
    <property type="entry name" value="Stimulator of interferon genes protein"/>
    <property type="match status" value="1"/>
</dbReference>
<evidence type="ECO:0000256" key="5">
    <source>
        <dbReference type="ARBA" id="ARBA00004653"/>
    </source>
</evidence>
<keyword evidence="12 14" id="KW-0472">Membrane</keyword>
<keyword evidence="18" id="KW-1185">Reference proteome</keyword>
<dbReference type="GO" id="GO:0005777">
    <property type="term" value="C:peroxisome"/>
    <property type="evidence" value="ECO:0007669"/>
    <property type="project" value="Ensembl"/>
</dbReference>
<dbReference type="GO" id="GO:0032527">
    <property type="term" value="P:protein exit from endoplasmic reticulum"/>
    <property type="evidence" value="ECO:0007669"/>
    <property type="project" value="Ensembl"/>
</dbReference>
<evidence type="ECO:0000256" key="12">
    <source>
        <dbReference type="ARBA" id="ARBA00023136"/>
    </source>
</evidence>
<dbReference type="GO" id="GO:0005741">
    <property type="term" value="C:mitochondrial outer membrane"/>
    <property type="evidence" value="ECO:0007669"/>
    <property type="project" value="Ensembl"/>
</dbReference>
<dbReference type="GO" id="GO:0050727">
    <property type="term" value="P:regulation of inflammatory response"/>
    <property type="evidence" value="ECO:0007669"/>
    <property type="project" value="Ensembl"/>
</dbReference>
<dbReference type="GO" id="GO:0003713">
    <property type="term" value="F:transcription coactivator activity"/>
    <property type="evidence" value="ECO:0007669"/>
    <property type="project" value="Ensembl"/>
</dbReference>
<sequence length="378" mass="43441">MSYKKNCATDGIHAVIPKPRGNRAQYTSCVILVLCIFVLYFTEQNIKHTLQCLIIHFTTLQVGALCKGVCNFAEEIHHVKSRYHGNYFRALGACLDVQRNALLFLLLCISAYLLLPKESGLLLCLNLTIMGLCQMLNIIFGLQHPSAAEMSEMYEQNHCNVAQGLAWSYYVGYLKIVLPHLKDLITDFSKSNNTMQGCEKNWKLHILVPLSCNIHDDLQKADDNIQFIKNLPALQVDRAGIKRRSYQNSVYKIWDENQKMNYYCALEYATSLHSLYAMSQDENAAFSRQDRLEQVKLFCRTLEEILERSKDCSGCYQLIVYDENDKHFLSKTIVQHIKQQYREEYTISPTVCESLLSNEIELQISGSDQPMPLRTDGY</sequence>
<organism evidence="17 18">
    <name type="scientific">Salvator merianae</name>
    <name type="common">Argentine black and white tegu</name>
    <name type="synonym">Tupinambis merianae</name>
    <dbReference type="NCBI Taxonomy" id="96440"/>
    <lineage>
        <taxon>Eukaryota</taxon>
        <taxon>Metazoa</taxon>
        <taxon>Chordata</taxon>
        <taxon>Craniata</taxon>
        <taxon>Vertebrata</taxon>
        <taxon>Euteleostomi</taxon>
        <taxon>Lepidosauria</taxon>
        <taxon>Squamata</taxon>
        <taxon>Bifurcata</taxon>
        <taxon>Unidentata</taxon>
        <taxon>Episquamata</taxon>
        <taxon>Laterata</taxon>
        <taxon>Teiioidea</taxon>
        <taxon>Teiidae</taxon>
        <taxon>Salvator</taxon>
    </lineage>
</organism>
<dbReference type="GO" id="GO:0060340">
    <property type="term" value="P:positive regulation of type I interferon-mediated signaling pathway"/>
    <property type="evidence" value="ECO:0007669"/>
    <property type="project" value="Ensembl"/>
</dbReference>
<evidence type="ECO:0000259" key="16">
    <source>
        <dbReference type="Pfam" id="PF23417"/>
    </source>
</evidence>
<feature type="transmembrane region" description="Helical" evidence="14">
    <location>
        <begin position="120"/>
        <end position="142"/>
    </location>
</feature>
<keyword evidence="8 14" id="KW-0812">Transmembrane</keyword>
<dbReference type="PANTHER" id="PTHR34339:SF1">
    <property type="entry name" value="STIMULATOR OF INTERFERON GENES PROTEIN"/>
    <property type="match status" value="1"/>
</dbReference>
<evidence type="ECO:0000256" key="7">
    <source>
        <dbReference type="ARBA" id="ARBA00018708"/>
    </source>
</evidence>
<dbReference type="FunFam" id="3.40.50.12100:FF:000001">
    <property type="entry name" value="Stimulator of interferon genes protein"/>
    <property type="match status" value="1"/>
</dbReference>
<dbReference type="GO" id="GO:0035591">
    <property type="term" value="F:signaling adaptor activity"/>
    <property type="evidence" value="ECO:0007669"/>
    <property type="project" value="Ensembl"/>
</dbReference>
<dbReference type="PANTHER" id="PTHR34339">
    <property type="entry name" value="STIMULATOR OF INTERFERON GENES PROTEIN"/>
    <property type="match status" value="1"/>
</dbReference>
<dbReference type="OMA" id="QYGQAGF"/>
<evidence type="ECO:0000256" key="11">
    <source>
        <dbReference type="ARBA" id="ARBA00022989"/>
    </source>
</evidence>
<evidence type="ECO:0000256" key="3">
    <source>
        <dbReference type="ARBA" id="ARBA00004542"/>
    </source>
</evidence>
<comment type="subcellular location">
    <subcellularLocation>
        <location evidence="4">Cytoplasm</location>
        <location evidence="4">Perinuclear region</location>
    </subcellularLocation>
    <subcellularLocation>
        <location evidence="3">Cytoplasmic vesicle</location>
        <location evidence="3">Autophagosome membrane</location>
        <topology evidence="3">Multi-pass membrane protein</topology>
    </subcellularLocation>
    <subcellularLocation>
        <location evidence="2">Endoplasmic reticulum membrane</location>
        <topology evidence="2">Multi-pass membrane protein</topology>
    </subcellularLocation>
    <subcellularLocation>
        <location evidence="1">Endoplasmic reticulum-Golgi intermediate compartment membrane</location>
        <topology evidence="1">Multi-pass membrane protein</topology>
    </subcellularLocation>
    <subcellularLocation>
        <location evidence="5">Golgi apparatus membrane</location>
        <topology evidence="5">Multi-pass membrane protein</topology>
    </subcellularLocation>
</comment>
<dbReference type="GO" id="GO:0031625">
    <property type="term" value="F:ubiquitin protein ligase binding"/>
    <property type="evidence" value="ECO:0007669"/>
    <property type="project" value="Ensembl"/>
</dbReference>
<evidence type="ECO:0000256" key="2">
    <source>
        <dbReference type="ARBA" id="ARBA00004477"/>
    </source>
</evidence>
<dbReference type="GO" id="GO:0035438">
    <property type="term" value="F:cyclic-di-GMP binding"/>
    <property type="evidence" value="ECO:0007669"/>
    <property type="project" value="Ensembl"/>
</dbReference>
<dbReference type="GO" id="GO:0002230">
    <property type="term" value="P:positive regulation of defense response to virus by host"/>
    <property type="evidence" value="ECO:0007669"/>
    <property type="project" value="Ensembl"/>
</dbReference>
<dbReference type="GO" id="GO:0005654">
    <property type="term" value="C:nucleoplasm"/>
    <property type="evidence" value="ECO:0007669"/>
    <property type="project" value="Ensembl"/>
</dbReference>
<dbReference type="GO" id="GO:0045944">
    <property type="term" value="P:positive regulation of transcription by RNA polymerase II"/>
    <property type="evidence" value="ECO:0007669"/>
    <property type="project" value="Ensembl"/>
</dbReference>
<feature type="transmembrane region" description="Helical" evidence="14">
    <location>
        <begin position="90"/>
        <end position="114"/>
    </location>
</feature>
<dbReference type="Gene3D" id="1.20.5.5200">
    <property type="match status" value="1"/>
</dbReference>
<comment type="catalytic activity">
    <reaction evidence="13">
        <text>H(+)(in) = H(+)(out)</text>
        <dbReference type="Rhea" id="RHEA:34979"/>
        <dbReference type="ChEBI" id="CHEBI:15378"/>
    </reaction>
</comment>
<dbReference type="FunFam" id="1.20.5.5200:FF:000001">
    <property type="entry name" value="Stimulator of interferon genes protein"/>
    <property type="match status" value="1"/>
</dbReference>
<keyword evidence="9" id="KW-0547">Nucleotide-binding</keyword>
<reference evidence="17" key="1">
    <citation type="submission" date="2025-08" db="UniProtKB">
        <authorList>
            <consortium name="Ensembl"/>
        </authorList>
    </citation>
    <scope>IDENTIFICATION</scope>
</reference>
<dbReference type="InterPro" id="IPR029158">
    <property type="entry name" value="STING"/>
</dbReference>
<dbReference type="InterPro" id="IPR055434">
    <property type="entry name" value="STING_TM"/>
</dbReference>
<keyword evidence="10" id="KW-0256">Endoplasmic reticulum</keyword>
<dbReference type="AlphaFoldDB" id="A0A8D0DXV5"/>